<feature type="compositionally biased region" description="Low complexity" evidence="1">
    <location>
        <begin position="407"/>
        <end position="418"/>
    </location>
</feature>
<feature type="region of interest" description="Disordered" evidence="1">
    <location>
        <begin position="876"/>
        <end position="950"/>
    </location>
</feature>
<feature type="compositionally biased region" description="Basic and acidic residues" evidence="1">
    <location>
        <begin position="658"/>
        <end position="667"/>
    </location>
</feature>
<evidence type="ECO:0000256" key="1">
    <source>
        <dbReference type="SAM" id="MobiDB-lite"/>
    </source>
</evidence>
<protein>
    <submittedName>
        <fullName evidence="2">Nibrin</fullName>
    </submittedName>
</protein>
<reference evidence="2" key="1">
    <citation type="journal article" date="2014" name="Genome Biol. Evol.">
        <title>Gene Loss Rather Than Gene Gain Is Associated with a Host Jump from Monocots to Dicots in the Smut Fungus Melanopsichium pennsylvanicum.</title>
        <authorList>
            <person name="Sharma R."/>
            <person name="Mishra B."/>
            <person name="Runge F."/>
            <person name="Thines M."/>
        </authorList>
    </citation>
    <scope>NUCLEOTIDE SEQUENCE</scope>
    <source>
        <strain evidence="2">4</strain>
    </source>
</reference>
<dbReference type="GO" id="GO:0000724">
    <property type="term" value="P:double-strand break repair via homologous recombination"/>
    <property type="evidence" value="ECO:0007669"/>
    <property type="project" value="TreeGrafter"/>
</dbReference>
<feature type="region of interest" description="Disordered" evidence="1">
    <location>
        <begin position="474"/>
        <end position="571"/>
    </location>
</feature>
<dbReference type="AlphaFoldDB" id="A0A077QZQ0"/>
<feature type="region of interest" description="Disordered" evidence="1">
    <location>
        <begin position="819"/>
        <end position="846"/>
    </location>
</feature>
<feature type="compositionally biased region" description="Polar residues" evidence="1">
    <location>
        <begin position="876"/>
        <end position="887"/>
    </location>
</feature>
<feature type="compositionally biased region" description="Low complexity" evidence="1">
    <location>
        <begin position="971"/>
        <end position="987"/>
    </location>
</feature>
<feature type="compositionally biased region" description="Low complexity" evidence="1">
    <location>
        <begin position="474"/>
        <end position="485"/>
    </location>
</feature>
<feature type="region of interest" description="Disordered" evidence="1">
    <location>
        <begin position="963"/>
        <end position="1090"/>
    </location>
</feature>
<dbReference type="GO" id="GO:0030870">
    <property type="term" value="C:Mre11 complex"/>
    <property type="evidence" value="ECO:0007669"/>
    <property type="project" value="InterPro"/>
</dbReference>
<evidence type="ECO:0000313" key="2">
    <source>
        <dbReference type="EMBL" id="CDI51952.1"/>
    </source>
</evidence>
<organism evidence="2">
    <name type="scientific">Melanopsichium pennsylvanicum 4</name>
    <dbReference type="NCBI Taxonomy" id="1398559"/>
    <lineage>
        <taxon>Eukaryota</taxon>
        <taxon>Fungi</taxon>
        <taxon>Dikarya</taxon>
        <taxon>Basidiomycota</taxon>
        <taxon>Ustilaginomycotina</taxon>
        <taxon>Ustilaginomycetes</taxon>
        <taxon>Ustilaginales</taxon>
        <taxon>Ustilaginaceae</taxon>
        <taxon>Melanopsichium</taxon>
    </lineage>
</organism>
<feature type="compositionally biased region" description="Polar residues" evidence="1">
    <location>
        <begin position="697"/>
        <end position="706"/>
    </location>
</feature>
<feature type="region of interest" description="Disordered" evidence="1">
    <location>
        <begin position="745"/>
        <end position="777"/>
    </location>
</feature>
<name>A0A077QZQ0_9BASI</name>
<feature type="compositionally biased region" description="Basic and acidic residues" evidence="1">
    <location>
        <begin position="504"/>
        <end position="519"/>
    </location>
</feature>
<proteinExistence type="predicted"/>
<dbReference type="SUPFAM" id="SSF49879">
    <property type="entry name" value="SMAD/FHA domain"/>
    <property type="match status" value="1"/>
</dbReference>
<feature type="compositionally biased region" description="Polar residues" evidence="1">
    <location>
        <begin position="626"/>
        <end position="637"/>
    </location>
</feature>
<dbReference type="GO" id="GO:0003684">
    <property type="term" value="F:damaged DNA binding"/>
    <property type="evidence" value="ECO:0007669"/>
    <property type="project" value="TreeGrafter"/>
</dbReference>
<dbReference type="GO" id="GO:0007095">
    <property type="term" value="P:mitotic G2 DNA damage checkpoint signaling"/>
    <property type="evidence" value="ECO:0007669"/>
    <property type="project" value="InterPro"/>
</dbReference>
<feature type="region of interest" description="Disordered" evidence="1">
    <location>
        <begin position="407"/>
        <end position="428"/>
    </location>
</feature>
<accession>A0A077QZQ0</accession>
<feature type="compositionally biased region" description="Polar residues" evidence="1">
    <location>
        <begin position="749"/>
        <end position="763"/>
    </location>
</feature>
<dbReference type="PANTHER" id="PTHR12162">
    <property type="entry name" value="NIBRIN-RELATED"/>
    <property type="match status" value="1"/>
</dbReference>
<dbReference type="InterPro" id="IPR008984">
    <property type="entry name" value="SMAD_FHA_dom_sf"/>
</dbReference>
<sequence>MWLLQGRFAEDSRQEQIKLFKYGQTYTLGRKIPADIVIDSKFVSRISCHITVASSDTISSAFANVNHPLAFHNDPALRPRVTIRFEANKSRKTFAVSQAPRRANSEPTQVQVLADSDHALNDGDSFALTTTISLRLVWKPMAVCFAAKVKENAIAPFRKAALEYGIHLSSAKSRWKDGYTHLCLAQVKPTESVLCALLQARPVVTIEYFAELFRRAELPRHDPASLETSFDDLDYASYQPPIDENELKEILDMPQKLLPNEKRTYMLRGTTCIFFALPHEESELAIYKSLLGVAGARVFTHNPQAERLQTKADFAQLLMPYKNSSLTYWRNSGSKARSEAPDEGLAVLISAVHENQAWKEDCAVACTNLRIAMPTGFHAITNAVFSADVRANLNIIPSVSGGQAEASARQEQAAVESATDVAASAPEQGAAADNTVIEPARQRQSQPVATPSRIEAAGASTIAPVAEQQPSFAITAPTAPPSTASEPQRRPLTRRTRKPTNNTEDTHAHPATERERADATVDENNESSIDTRPDNRSAKPSAESTASQLTRAERSGLTRRTGTSRTARRSNIFDAMLRPDGSVAAAVGDGAGSIANDAIGASLDAGSFVPKSRRYRMDLDEEDKAQTQASAPSQVSGSVGVPDSSAAKRKSPPSRQASDTHQDESTKRTRTTAPETAPADSIPSSQAPAPEPARINGAQSSVQSSGLAPGTEADSEPTFLQALNTQRAKGKKMDEFDAEFNRLQIAKPGTQSGTLRNFVGSSSAPGKQKRAQAGAGGTQIDEDYEAFKEMAEEELRIHVRGNFVQVDFVPLVRQKKEMQPMRGAHTGNVPNFKKFRPKGGPPKAATQIAASGQSHKIALVLPEGNDYGLGQSYWEEQQSARTSETITSSRGDQSGRRGGVGVSDDDDEQVASSVHLRGKSARRDRVTLDPSSVEGATVDLDLDGLDSMESEDEADMTTMMLRRHGPQSQRSSATSTAAAANANAIATGGVRGKKRPAPPIVQESDEEMVSPAPASASARKRRAPTRTAAMVLYDDENDDDDDGINGDEGNSGDDGNFAGFGKSSTTRRRRVEAGVASSGGVSRATRRALF</sequence>
<dbReference type="EMBL" id="HG529522">
    <property type="protein sequence ID" value="CDI51952.1"/>
    <property type="molecule type" value="Genomic_DNA"/>
</dbReference>
<feature type="region of interest" description="Disordered" evidence="1">
    <location>
        <begin position="621"/>
        <end position="716"/>
    </location>
</feature>
<dbReference type="PANTHER" id="PTHR12162:SF0">
    <property type="entry name" value="NIBRIN"/>
    <property type="match status" value="1"/>
</dbReference>
<dbReference type="InterPro" id="IPR040227">
    <property type="entry name" value="Nibrin-rel"/>
</dbReference>
<feature type="compositionally biased region" description="Acidic residues" evidence="1">
    <location>
        <begin position="940"/>
        <end position="950"/>
    </location>
</feature>
<feature type="compositionally biased region" description="Acidic residues" evidence="1">
    <location>
        <begin position="1033"/>
        <end position="1045"/>
    </location>
</feature>